<comment type="caution">
    <text evidence="1">The sequence shown here is derived from an EMBL/GenBank/DDBJ whole genome shotgun (WGS) entry which is preliminary data.</text>
</comment>
<protein>
    <submittedName>
        <fullName evidence="1">Uncharacterized protein</fullName>
    </submittedName>
</protein>
<organism evidence="1 2">
    <name type="scientific">Cuneatibacter caecimuris</name>
    <dbReference type="NCBI Taxonomy" id="1796618"/>
    <lineage>
        <taxon>Bacteria</taxon>
        <taxon>Bacillati</taxon>
        <taxon>Bacillota</taxon>
        <taxon>Clostridia</taxon>
        <taxon>Lachnospirales</taxon>
        <taxon>Lachnospiraceae</taxon>
        <taxon>Cuneatibacter</taxon>
    </lineage>
</organism>
<dbReference type="EMBL" id="SGXF01000007">
    <property type="protein sequence ID" value="RZS92799.1"/>
    <property type="molecule type" value="Genomic_DNA"/>
</dbReference>
<dbReference type="Proteomes" id="UP000292927">
    <property type="component" value="Unassembled WGS sequence"/>
</dbReference>
<gene>
    <name evidence="1" type="ORF">EV209_2870</name>
</gene>
<evidence type="ECO:0000313" key="1">
    <source>
        <dbReference type="EMBL" id="RZS92799.1"/>
    </source>
</evidence>
<proteinExistence type="predicted"/>
<dbReference type="AlphaFoldDB" id="A0A4V2F5H1"/>
<keyword evidence="2" id="KW-1185">Reference proteome</keyword>
<sequence>MKITKFGIILFMEILTASVTGCASKETGSVQGIRNSQSPC</sequence>
<reference evidence="1 2" key="1">
    <citation type="submission" date="2019-02" db="EMBL/GenBank/DDBJ databases">
        <title>Genomic Encyclopedia of Type Strains, Phase IV (KMG-IV): sequencing the most valuable type-strain genomes for metagenomic binning, comparative biology and taxonomic classification.</title>
        <authorList>
            <person name="Goeker M."/>
        </authorList>
    </citation>
    <scope>NUCLEOTIDE SEQUENCE [LARGE SCALE GENOMIC DNA]</scope>
    <source>
        <strain evidence="1 2">DSM 29486</strain>
    </source>
</reference>
<name>A0A4V2F5H1_9FIRM</name>
<evidence type="ECO:0000313" key="2">
    <source>
        <dbReference type="Proteomes" id="UP000292927"/>
    </source>
</evidence>
<accession>A0A4V2F5H1</accession>